<feature type="region of interest" description="Disordered" evidence="1">
    <location>
        <begin position="60"/>
        <end position="112"/>
    </location>
</feature>
<evidence type="ECO:0000256" key="1">
    <source>
        <dbReference type="SAM" id="MobiDB-lite"/>
    </source>
</evidence>
<protein>
    <submittedName>
        <fullName evidence="2">Uncharacterized protein</fullName>
    </submittedName>
</protein>
<feature type="compositionally biased region" description="Low complexity" evidence="1">
    <location>
        <begin position="88"/>
        <end position="100"/>
    </location>
</feature>
<accession>A0A4Y9ZJI5</accession>
<dbReference type="AlphaFoldDB" id="A0A4Y9ZJI5"/>
<proteinExistence type="predicted"/>
<keyword evidence="3" id="KW-1185">Reference proteome</keyword>
<evidence type="ECO:0000313" key="3">
    <source>
        <dbReference type="Proteomes" id="UP000298061"/>
    </source>
</evidence>
<evidence type="ECO:0000313" key="2">
    <source>
        <dbReference type="EMBL" id="TFY74197.1"/>
    </source>
</evidence>
<organism evidence="2 3">
    <name type="scientific">Hericium alpestre</name>
    <dbReference type="NCBI Taxonomy" id="135208"/>
    <lineage>
        <taxon>Eukaryota</taxon>
        <taxon>Fungi</taxon>
        <taxon>Dikarya</taxon>
        <taxon>Basidiomycota</taxon>
        <taxon>Agaricomycotina</taxon>
        <taxon>Agaricomycetes</taxon>
        <taxon>Russulales</taxon>
        <taxon>Hericiaceae</taxon>
        <taxon>Hericium</taxon>
    </lineage>
</organism>
<reference evidence="2 3" key="1">
    <citation type="submission" date="2019-02" db="EMBL/GenBank/DDBJ databases">
        <title>Genome sequencing of the rare red list fungi Hericium alpestre (H. flagellum).</title>
        <authorList>
            <person name="Buettner E."/>
            <person name="Kellner H."/>
        </authorList>
    </citation>
    <scope>NUCLEOTIDE SEQUENCE [LARGE SCALE GENOMIC DNA]</scope>
    <source>
        <strain evidence="2 3">DSM 108284</strain>
    </source>
</reference>
<dbReference type="EMBL" id="SFCI01002233">
    <property type="protein sequence ID" value="TFY74197.1"/>
    <property type="molecule type" value="Genomic_DNA"/>
</dbReference>
<sequence>MIPDPECQLAVEGERANENAETPLLMLHDRVILNNIVGASIPAQCVAENIMALLTSAESTSPSLDTGYSTLPTSSSSTPIRPLASCTPSSRSPPSSSRSPAAALKQDNKPSESLGQPAAILAGLLGTIAGTNGLAVVVQQALGKGTSRFAVEMSRAHVRRVSRCAIPGLRAGGPSADAAIWPGAITSQLPMLPRVPERTTFAVLLLAFALQMRGVGGQTTSDEQYARVDVADRCAVPRVPVSVAVLAARGLL</sequence>
<comment type="caution">
    <text evidence="2">The sequence shown here is derived from an EMBL/GenBank/DDBJ whole genome shotgun (WGS) entry which is preliminary data.</text>
</comment>
<dbReference type="Proteomes" id="UP000298061">
    <property type="component" value="Unassembled WGS sequence"/>
</dbReference>
<name>A0A4Y9ZJI5_9AGAM</name>
<gene>
    <name evidence="2" type="ORF">EWM64_g9815</name>
</gene>
<feature type="compositionally biased region" description="Low complexity" evidence="1">
    <location>
        <begin position="69"/>
        <end position="79"/>
    </location>
</feature>